<protein>
    <submittedName>
        <fullName evidence="2">Uncharacterized protein</fullName>
    </submittedName>
</protein>
<name>A0A9D1ZV41_9FIRM</name>
<feature type="signal peptide" evidence="1">
    <location>
        <begin position="1"/>
        <end position="25"/>
    </location>
</feature>
<organism evidence="2 3">
    <name type="scientific">Candidatus Borkfalkia excrementigallinarum</name>
    <dbReference type="NCBI Taxonomy" id="2838506"/>
    <lineage>
        <taxon>Bacteria</taxon>
        <taxon>Bacillati</taxon>
        <taxon>Bacillota</taxon>
        <taxon>Clostridia</taxon>
        <taxon>Christensenellales</taxon>
        <taxon>Christensenellaceae</taxon>
        <taxon>Candidatus Borkfalkia</taxon>
    </lineage>
</organism>
<sequence length="2091" mass="218771">MKSLRIKTIIGILLAALLCASLIFAALSAIPRTRSAEDEPISSNVTIDDENGALSVYISGPDVLAADGGGYHVPQNAVVTVTVVNETGIFSSLSIKGTADEKEITITNGDGIYDYGCVVENVKAGSNFSVTVKSRAVFASDTGKLFSRPYTVDDEQDVFALGRIFEGEGTADDYAAFGFDVNAEGGGVDETKRAAANSALQHGYYRLMSNIIVESSSTENTSIPFTGIGSRKEGGMPFQGCFDFNGRYAYINLSTTRFTDSDFVTVNNVKTADFGFFSYIYGDAKGNGFAYPCLVRGADVRGSIAVNTRNNNTSGGDNSDTSGGGDSAYRINAGGLAGTVGKNVVLDGVSSQVSVSVQAKRATLSLGGLFGFCSAPVEDWSAMRYEGTYGDISGITEGDNASVYIGGLAGILQNAYVNSFENNTNSTSFIANAEADTSGSAFVGGLAGVVYVGPAVNDFPETSAPRNITIRNIDSSIQSSFVLSAVIDNESNENSINADDFIGNNTPNNDDDGSAGAVAGGLVGGMYTDGDNTISISRVNFTGTGSVPLSVSAQTLDANSNGAVFAGGMVGYIETGSASKILYTASSNTEETEQPTFTFACSVNVSATQNGVGPAYAGGLFGYNAFQISDGTDELHFYLTDEGSDFEVEAVQSALSNFSGSLLYDVCAGLFTSKLQSGYSVSGINLYAENATVTARREAGSTAIGDVAAGGFAGKAQGSGSVEDNDISIISNVSVNFGRDVSVNALGYSYNSTFSGVGNNVYAGGFIGYAESYGASGSYGLSGITVDFNGVTANPAAAYAVRGVQNAVSGGGDYKTEGYVGGVFGMLANCFASDINFKGNTASNSLIYFTSSNDPNTASVGGLVGATRSGAGSNSVSYGSGTLTNYTDYKIAGGRVENAHVVGRAYYNGTNEKTYDIYVGGAIGVFGCERDRDTYGNNLYGTVSEVYVYDSVIEAIGEEDMLTYAGGVFGGIWYRAILRAENCAVIGSSVTASSVSYEAYAAGIAGIIQSSTVRGCYVIDTSVHAESEGNNAYAGGIFSAVESGGTYQNISEVQNCYSNALLSASAPTRYIGYVGAIGTDKSSDNSSNSVSVSYGNDNYFVSENAGTTTALVNVNKSGSGSNYPIRLTPGSNALELETGGNNRRADIYANVDSDLIKISPGGIVSISGKTVTASSQGTAYASVVVTVDGNNYELCSYPIVVDEGTSVDSFGLTVYDADSGDALPEGYEGMHSYTEGNNVYTYVLVNSGQAGMVQNLLVKPNGTNYFPSAAAVYSANAAEQSDYNAYIRDILNNKTTVQPSHFNGKVSLAFTGTLGSQTQFTLTPSLSLSERVIVVVEYTANGQKYGVIAEFRPNEVIGITIEPSADTPSMGKIENSDGTYTYIYAPGDTVRFEATVHHKHTYGSYMVEVVFSGSGVSPNGTITIPADANMGDKFTVTCNLLNNYTENPVPPATAQIVVRTDIASSFALSGANVSSDRKAVSGTPYNFTATPQPGYGLAPTVTITRDGKTAVLDDIVAGQKGNASWTWKDENDETQSESFTIPYAYKESDGSYTFTLPADMMTGITALVIDISFSKVYNIVFLPNYADSTVEPLILTVAAGSTLSQLSKDKDILRQIEAKAEEFASSRYGYDLEGFYLASEANSLSSYGNSFDDLLGSATLTVNGPLMFYARWAYNVVIDSPRGVTVSSGLTPGLVGEGNIVPIDDKNGFSFEISVPNGWVGEPRFSAFIVDKEGNAQDITADFTGADGEYSVSRDVLQGLTKKYRSGILYIRIHADSLALYAQDDDTQKIDALYSDGIFTAQYSVNTEAGAKDVTFTFGTALPEGTSLRLYYSKNGAALWAGSYTAEGSSVSGVTICASGAIAVNGSLGADNTSQFSPLNGFDPVPNRTDAASEVFSLVVTLPDNALNFAFGTEETVASSVSVNAYEFDGEQIKHGDTVIAVGKDGAPSWSAPSTVRPDAQCAIKFYRAAVRTVSGTSSGKTLTAEYNIKDGAEGIEDHRHPAASTRYVWEVRRVDGDSFVTETAAVTLENGALLMQSGTAMYFAAQEGAASFDFSQVAAGEYIVTLLRVTNTQYPAAGMPVSTALTIMVV</sequence>
<reference evidence="2" key="2">
    <citation type="submission" date="2021-04" db="EMBL/GenBank/DDBJ databases">
        <authorList>
            <person name="Gilroy R."/>
        </authorList>
    </citation>
    <scope>NUCLEOTIDE SEQUENCE</scope>
    <source>
        <strain evidence="2">1345</strain>
    </source>
</reference>
<reference evidence="2" key="1">
    <citation type="journal article" date="2021" name="PeerJ">
        <title>Extensive microbial diversity within the chicken gut microbiome revealed by metagenomics and culture.</title>
        <authorList>
            <person name="Gilroy R."/>
            <person name="Ravi A."/>
            <person name="Getino M."/>
            <person name="Pursley I."/>
            <person name="Horton D.L."/>
            <person name="Alikhan N.F."/>
            <person name="Baker D."/>
            <person name="Gharbi K."/>
            <person name="Hall N."/>
            <person name="Watson M."/>
            <person name="Adriaenssens E.M."/>
            <person name="Foster-Nyarko E."/>
            <person name="Jarju S."/>
            <person name="Secka A."/>
            <person name="Antonio M."/>
            <person name="Oren A."/>
            <person name="Chaudhuri R.R."/>
            <person name="La Ragione R."/>
            <person name="Hildebrand F."/>
            <person name="Pallen M.J."/>
        </authorList>
    </citation>
    <scope>NUCLEOTIDE SEQUENCE</scope>
    <source>
        <strain evidence="2">1345</strain>
    </source>
</reference>
<accession>A0A9D1ZV41</accession>
<comment type="caution">
    <text evidence="2">The sequence shown here is derived from an EMBL/GenBank/DDBJ whole genome shotgun (WGS) entry which is preliminary data.</text>
</comment>
<feature type="chain" id="PRO_5038410668" evidence="1">
    <location>
        <begin position="26"/>
        <end position="2091"/>
    </location>
</feature>
<evidence type="ECO:0000313" key="3">
    <source>
        <dbReference type="Proteomes" id="UP000886750"/>
    </source>
</evidence>
<keyword evidence="1" id="KW-0732">Signal</keyword>
<evidence type="ECO:0000313" key="2">
    <source>
        <dbReference type="EMBL" id="HIY97027.1"/>
    </source>
</evidence>
<gene>
    <name evidence="2" type="ORF">H9729_05000</name>
</gene>
<dbReference type="Proteomes" id="UP000886750">
    <property type="component" value="Unassembled WGS sequence"/>
</dbReference>
<evidence type="ECO:0000256" key="1">
    <source>
        <dbReference type="SAM" id="SignalP"/>
    </source>
</evidence>
<proteinExistence type="predicted"/>
<dbReference type="EMBL" id="DXCQ01000041">
    <property type="protein sequence ID" value="HIY97027.1"/>
    <property type="molecule type" value="Genomic_DNA"/>
</dbReference>